<evidence type="ECO:0000313" key="2">
    <source>
        <dbReference type="EMBL" id="CAD8637879.1"/>
    </source>
</evidence>
<evidence type="ECO:0000256" key="1">
    <source>
        <dbReference type="SAM" id="MobiDB-lite"/>
    </source>
</evidence>
<dbReference type="EMBL" id="HBEZ01028157">
    <property type="protein sequence ID" value="CAD8637879.1"/>
    <property type="molecule type" value="Transcribed_RNA"/>
</dbReference>
<reference evidence="2" key="1">
    <citation type="submission" date="2021-01" db="EMBL/GenBank/DDBJ databases">
        <authorList>
            <person name="Corre E."/>
            <person name="Pelletier E."/>
            <person name="Niang G."/>
            <person name="Scheremetjew M."/>
            <person name="Finn R."/>
            <person name="Kale V."/>
            <person name="Holt S."/>
            <person name="Cochrane G."/>
            <person name="Meng A."/>
            <person name="Brown T."/>
            <person name="Cohen L."/>
        </authorList>
    </citation>
    <scope>NUCLEOTIDE SEQUENCE</scope>
    <source>
        <strain evidence="2">CCAP979/52</strain>
    </source>
</reference>
<accession>A0A7S0QLX8</accession>
<name>A0A7S0QLX8_9CRYP</name>
<organism evidence="2">
    <name type="scientific">Cryptomonas curvata</name>
    <dbReference type="NCBI Taxonomy" id="233186"/>
    <lineage>
        <taxon>Eukaryota</taxon>
        <taxon>Cryptophyceae</taxon>
        <taxon>Cryptomonadales</taxon>
        <taxon>Cryptomonadaceae</taxon>
        <taxon>Cryptomonas</taxon>
    </lineage>
</organism>
<dbReference type="AlphaFoldDB" id="A0A7S0QLX8"/>
<proteinExistence type="predicted"/>
<feature type="region of interest" description="Disordered" evidence="1">
    <location>
        <begin position="116"/>
        <end position="137"/>
    </location>
</feature>
<sequence length="137" mass="14877">MHDGLGGRACRFEPGLVFPGAVVYVNAFLLRDFMENKHPFIQHPYVLLTHCSDASAPGPYEHVLDDPRLLAWFAQNADLSFHAKLHPIPIGLANPGFPHGNVSAVTAARAALPPDTWWSGPAGPAGPARPPRPPRRH</sequence>
<protein>
    <submittedName>
        <fullName evidence="2">Uncharacterized protein</fullName>
    </submittedName>
</protein>
<gene>
    <name evidence="2" type="ORF">CCUR1050_LOCUS15563</name>
</gene>